<organism evidence="2">
    <name type="scientific">freshwater metagenome</name>
    <dbReference type="NCBI Taxonomy" id="449393"/>
    <lineage>
        <taxon>unclassified sequences</taxon>
        <taxon>metagenomes</taxon>
        <taxon>ecological metagenomes</taxon>
    </lineage>
</organism>
<dbReference type="InterPro" id="IPR005097">
    <property type="entry name" value="Sacchrp_dh_NADP-bd"/>
</dbReference>
<name>A0A6J7LHL9_9ZZZZ</name>
<gene>
    <name evidence="2" type="ORF">UFOPK3772_02623</name>
</gene>
<dbReference type="InterPro" id="IPR036291">
    <property type="entry name" value="NAD(P)-bd_dom_sf"/>
</dbReference>
<dbReference type="EMBL" id="CAFBNE010000108">
    <property type="protein sequence ID" value="CAB4965214.1"/>
    <property type="molecule type" value="Genomic_DNA"/>
</dbReference>
<dbReference type="Pfam" id="PF03435">
    <property type="entry name" value="Sacchrp_dh_NADP"/>
    <property type="match status" value="1"/>
</dbReference>
<proteinExistence type="predicted"/>
<protein>
    <submittedName>
        <fullName evidence="2">Unannotated protein</fullName>
    </submittedName>
</protein>
<reference evidence="2" key="1">
    <citation type="submission" date="2020-05" db="EMBL/GenBank/DDBJ databases">
        <authorList>
            <person name="Chiriac C."/>
            <person name="Salcher M."/>
            <person name="Ghai R."/>
            <person name="Kavagutti S V."/>
        </authorList>
    </citation>
    <scope>NUCLEOTIDE SEQUENCE</scope>
</reference>
<evidence type="ECO:0000313" key="2">
    <source>
        <dbReference type="EMBL" id="CAB4965214.1"/>
    </source>
</evidence>
<dbReference type="PANTHER" id="PTHR43781:SF1">
    <property type="entry name" value="SACCHAROPINE DEHYDROGENASE"/>
    <property type="match status" value="1"/>
</dbReference>
<dbReference type="SUPFAM" id="SSF51735">
    <property type="entry name" value="NAD(P)-binding Rossmann-fold domains"/>
    <property type="match status" value="1"/>
</dbReference>
<dbReference type="PANTHER" id="PTHR43781">
    <property type="entry name" value="SACCHAROPINE DEHYDROGENASE"/>
    <property type="match status" value="1"/>
</dbReference>
<dbReference type="AlphaFoldDB" id="A0A6J7LHL9"/>
<evidence type="ECO:0000259" key="1">
    <source>
        <dbReference type="Pfam" id="PF03435"/>
    </source>
</evidence>
<feature type="domain" description="Saccharopine dehydrogenase NADP binding" evidence="1">
    <location>
        <begin position="5"/>
        <end position="118"/>
    </location>
</feature>
<sequence length="377" mass="38625">MTARVILFGATGYTGRLAAHSMVRAGLSPVLAGRSASRLAELVDDLAALGFAESAPTWQVADVSDPASVQALVTDPSDVLVSTVGPFTSLGDPAISAAIRAGAAYVDSTGEPPFIERVFTDYHRLAQGSGARLLTAFGYDYVPGNLAGALAIASARASGSTPVRVEIGYFVQGAFAMSSGTRASSAGVMFAPSFAFRHGRVQPERAAKSTTSFYIDGRPFDALSVGGSEHFTLSRLDPSLIDVDVYLGWAGSRTKAAARAGAVLNAVASIPGARSLLTGITARATSGPTGRGPDEQQRRGGISIAVARAFDESGTLVAETRVDGPTPYELTADLLTWAATRLATQVPAATGALGPADAFGLDALVEGCRGIGLTEVT</sequence>
<accession>A0A6J7LHL9</accession>
<dbReference type="Gene3D" id="3.40.50.720">
    <property type="entry name" value="NAD(P)-binding Rossmann-like Domain"/>
    <property type="match status" value="1"/>
</dbReference>